<organism evidence="1 2">
    <name type="scientific">Sorangium cellulosum</name>
    <name type="common">Polyangium cellulosum</name>
    <dbReference type="NCBI Taxonomy" id="56"/>
    <lineage>
        <taxon>Bacteria</taxon>
        <taxon>Pseudomonadati</taxon>
        <taxon>Myxococcota</taxon>
        <taxon>Polyangia</taxon>
        <taxon>Polyangiales</taxon>
        <taxon>Polyangiaceae</taxon>
        <taxon>Sorangium</taxon>
    </lineage>
</organism>
<evidence type="ECO:0008006" key="3">
    <source>
        <dbReference type="Google" id="ProtNLM"/>
    </source>
</evidence>
<name>A0A150RXY8_SORCE</name>
<accession>A0A150RXY8</accession>
<gene>
    <name evidence="1" type="ORF">BE18_52565</name>
</gene>
<sequence length="96" mass="10876">MLQRTSRYYNLERAEWTAPDGRTVLYVRRRFIPRAAPVALAEHVVAAGDRLDNITARHLGDPEQFWRVCDANGAVRPDELTERVGRAIVIPLPQGP</sequence>
<comment type="caution">
    <text evidence="1">The sequence shown here is derived from an EMBL/GenBank/DDBJ whole genome shotgun (WGS) entry which is preliminary data.</text>
</comment>
<proteinExistence type="predicted"/>
<dbReference type="AlphaFoldDB" id="A0A150RXY8"/>
<dbReference type="Proteomes" id="UP000075515">
    <property type="component" value="Unassembled WGS sequence"/>
</dbReference>
<evidence type="ECO:0000313" key="2">
    <source>
        <dbReference type="Proteomes" id="UP000075515"/>
    </source>
</evidence>
<dbReference type="CDD" id="cd00118">
    <property type="entry name" value="LysM"/>
    <property type="match status" value="1"/>
</dbReference>
<dbReference type="EMBL" id="JEMC01002822">
    <property type="protein sequence ID" value="KYF85041.1"/>
    <property type="molecule type" value="Genomic_DNA"/>
</dbReference>
<evidence type="ECO:0000313" key="1">
    <source>
        <dbReference type="EMBL" id="KYF85041.1"/>
    </source>
</evidence>
<dbReference type="InterPro" id="IPR018392">
    <property type="entry name" value="LysM"/>
</dbReference>
<reference evidence="1 2" key="1">
    <citation type="submission" date="2014-02" db="EMBL/GenBank/DDBJ databases">
        <title>The small core and large imbalanced accessory genome model reveals a collaborative survival strategy of Sorangium cellulosum strains in nature.</title>
        <authorList>
            <person name="Han K."/>
            <person name="Peng R."/>
            <person name="Blom J."/>
            <person name="Li Y.-Z."/>
        </authorList>
    </citation>
    <scope>NUCLEOTIDE SEQUENCE [LARGE SCALE GENOMIC DNA]</scope>
    <source>
        <strain evidence="1 2">So0149</strain>
    </source>
</reference>
<protein>
    <recommendedName>
        <fullName evidence="3">LysM domain-containing protein</fullName>
    </recommendedName>
</protein>